<dbReference type="InterPro" id="IPR036812">
    <property type="entry name" value="NAD(P)_OxRdtase_dom_sf"/>
</dbReference>
<feature type="compositionally biased region" description="Low complexity" evidence="1">
    <location>
        <begin position="241"/>
        <end position="250"/>
    </location>
</feature>
<dbReference type="GO" id="GO:0005829">
    <property type="term" value="C:cytosol"/>
    <property type="evidence" value="ECO:0007669"/>
    <property type="project" value="TreeGrafter"/>
</dbReference>
<feature type="domain" description="NADP-dependent oxidoreductase" evidence="2">
    <location>
        <begin position="41"/>
        <end position="200"/>
    </location>
</feature>
<evidence type="ECO:0000256" key="1">
    <source>
        <dbReference type="SAM" id="MobiDB-lite"/>
    </source>
</evidence>
<keyword evidence="4" id="KW-1185">Reference proteome</keyword>
<proteinExistence type="predicted"/>
<evidence type="ECO:0000259" key="2">
    <source>
        <dbReference type="Pfam" id="PF00248"/>
    </source>
</evidence>
<dbReference type="SUPFAM" id="SSF51430">
    <property type="entry name" value="NAD(P)-linked oxidoreductase"/>
    <property type="match status" value="1"/>
</dbReference>
<feature type="region of interest" description="Disordered" evidence="1">
    <location>
        <begin position="240"/>
        <end position="309"/>
    </location>
</feature>
<dbReference type="PANTHER" id="PTHR42686:SF1">
    <property type="entry name" value="GH17980P-RELATED"/>
    <property type="match status" value="1"/>
</dbReference>
<sequence length="591" mass="65820">MTSPTSRAISRLGIGSYRLALGVPEHERILYRALERQKDPRLNINLIDTSSNYSNGRSEQLIGKVLSNPRHNTLRRDEIVIATKFGYIQNENMRLLSEGVFQRVPPEEIVEYSRECYHSIHPEFMRDQLTRSLERLNTKYVDILFVHNPEYFLMTNIKGTEDNVKKHQTILLNRLAILFEELEREIEKGRIRAYGISSNSFSLKPSHAHFLPYQDLVKMATSAFDRMRVQRAQEHALFLEQQQQQQPSGGVISGGRSGGKVFPPSNGSSFSTAAKTTPLSPPQKPGQGSTSEKRASQPTPPKLVNRTTHGLGYLQMPGNLLETEGLHTTAKWAKTKNLSVFINRPLNAMSPEYGPARLASYPPPLAPTYAEAKDEILGALVALGKQREYLQPKMGRLKEMVEGLDGSLKTDKLSIIQMEGASVRNQLHQELAKPVPVPSKTKGFGTSLGTSSPSLSPVAAAAVDAIKTSPTSTKPSTFPSTSTTPLSSTTHGTHGKVTEHELDHLIKSLDHFIHAFHQQVRFQESTRIRNIMTERGVNLKEVPIEQFAVEYLLEHDQVDAVLVGMKREPYVDFARGVLKSLVTPQPPPSSS</sequence>
<reference evidence="3" key="1">
    <citation type="journal article" date="2020" name="Fungal Divers.">
        <title>Resolving the Mortierellaceae phylogeny through synthesis of multi-gene phylogenetics and phylogenomics.</title>
        <authorList>
            <person name="Vandepol N."/>
            <person name="Liber J."/>
            <person name="Desiro A."/>
            <person name="Na H."/>
            <person name="Kennedy M."/>
            <person name="Barry K."/>
            <person name="Grigoriev I.V."/>
            <person name="Miller A.N."/>
            <person name="O'Donnell K."/>
            <person name="Stajich J.E."/>
            <person name="Bonito G."/>
        </authorList>
    </citation>
    <scope>NUCLEOTIDE SEQUENCE</scope>
    <source>
        <strain evidence="3">NRRL 2591</strain>
    </source>
</reference>
<dbReference type="Gene3D" id="3.20.20.100">
    <property type="entry name" value="NADP-dependent oxidoreductase domain"/>
    <property type="match status" value="1"/>
</dbReference>
<organism evidence="3 4">
    <name type="scientific">Mortierella hygrophila</name>
    <dbReference type="NCBI Taxonomy" id="979708"/>
    <lineage>
        <taxon>Eukaryota</taxon>
        <taxon>Fungi</taxon>
        <taxon>Fungi incertae sedis</taxon>
        <taxon>Mucoromycota</taxon>
        <taxon>Mortierellomycotina</taxon>
        <taxon>Mortierellomycetes</taxon>
        <taxon>Mortierellales</taxon>
        <taxon>Mortierellaceae</taxon>
        <taxon>Mortierella</taxon>
    </lineage>
</organism>
<dbReference type="CDD" id="cd19099">
    <property type="entry name" value="AKR_unchar"/>
    <property type="match status" value="1"/>
</dbReference>
<dbReference type="EMBL" id="JAAAXW010000333">
    <property type="protein sequence ID" value="KAF9538115.1"/>
    <property type="molecule type" value="Genomic_DNA"/>
</dbReference>
<feature type="compositionally biased region" description="Polar residues" evidence="1">
    <location>
        <begin position="265"/>
        <end position="278"/>
    </location>
</feature>
<accession>A0A9P6EXB3</accession>
<dbReference type="GO" id="GO:0016491">
    <property type="term" value="F:oxidoreductase activity"/>
    <property type="evidence" value="ECO:0007669"/>
    <property type="project" value="InterPro"/>
</dbReference>
<evidence type="ECO:0000313" key="4">
    <source>
        <dbReference type="Proteomes" id="UP000723463"/>
    </source>
</evidence>
<evidence type="ECO:0000313" key="3">
    <source>
        <dbReference type="EMBL" id="KAF9538115.1"/>
    </source>
</evidence>
<dbReference type="Proteomes" id="UP000723463">
    <property type="component" value="Unassembled WGS sequence"/>
</dbReference>
<comment type="caution">
    <text evidence="3">The sequence shown here is derived from an EMBL/GenBank/DDBJ whole genome shotgun (WGS) entry which is preliminary data.</text>
</comment>
<protein>
    <recommendedName>
        <fullName evidence="2">NADP-dependent oxidoreductase domain-containing protein</fullName>
    </recommendedName>
</protein>
<dbReference type="Pfam" id="PF00248">
    <property type="entry name" value="Aldo_ket_red"/>
    <property type="match status" value="1"/>
</dbReference>
<name>A0A9P6EXB3_9FUNG</name>
<dbReference type="InterPro" id="IPR020471">
    <property type="entry name" value="AKR"/>
</dbReference>
<feature type="region of interest" description="Disordered" evidence="1">
    <location>
        <begin position="469"/>
        <end position="494"/>
    </location>
</feature>
<gene>
    <name evidence="3" type="ORF">EC957_007234</name>
</gene>
<dbReference type="PANTHER" id="PTHR42686">
    <property type="entry name" value="GH17980P-RELATED"/>
    <property type="match status" value="1"/>
</dbReference>
<feature type="compositionally biased region" description="Low complexity" evidence="1">
    <location>
        <begin position="469"/>
        <end position="490"/>
    </location>
</feature>
<dbReference type="InterPro" id="IPR023210">
    <property type="entry name" value="NADP_OxRdtase_dom"/>
</dbReference>
<dbReference type="AlphaFoldDB" id="A0A9P6EXB3"/>